<accession>A0A7Y7V4R9</accession>
<name>A0A7Y7V4R9_9PSED</name>
<comment type="caution">
    <text evidence="1">The sequence shown here is derived from an EMBL/GenBank/DDBJ whole genome shotgun (WGS) entry which is preliminary data.</text>
</comment>
<organism evidence="1 2">
    <name type="scientific">Pseudomonas edaphica</name>
    <dbReference type="NCBI Taxonomy" id="2006980"/>
    <lineage>
        <taxon>Bacteria</taxon>
        <taxon>Pseudomonadati</taxon>
        <taxon>Pseudomonadota</taxon>
        <taxon>Gammaproteobacteria</taxon>
        <taxon>Pseudomonadales</taxon>
        <taxon>Pseudomonadaceae</taxon>
        <taxon>Pseudomonas</taxon>
    </lineage>
</organism>
<dbReference type="EMBL" id="JACAOZ010000003">
    <property type="protein sequence ID" value="NVZ55066.1"/>
    <property type="molecule type" value="Genomic_DNA"/>
</dbReference>
<dbReference type="AlphaFoldDB" id="A0A7Y7V4R9"/>
<gene>
    <name evidence="1" type="ORF">HX797_02245</name>
</gene>
<dbReference type="Proteomes" id="UP000560470">
    <property type="component" value="Unassembled WGS sequence"/>
</dbReference>
<proteinExistence type="predicted"/>
<sequence>MSLGNIDQHEHERRGFSAGELFPIYVPTPVRGPIDPLRGEKNQHVVPKENLQRPQGDTRSAEQIINDNPILKWLDSQRGIRRDWVGKVNGKIVVRQPVRENNIYFEMAYRQLGDWTSSNPYPQSRADAAYNAARVLNWIDASLSAAGKTRGEDANNGVLEGFTGSGYAVAETPASMWQAFTQEGYGALSDKQWLASREDAPHKVGPQPFWSNEYLLRHIAYHLREFAAGKNDRFVNIHELKEAAGMVPSTRTFSAQAQESALELLARPELLLALDIGIGDDGPGKQDGRFDIENIAYVYKRSRAKT</sequence>
<evidence type="ECO:0000313" key="2">
    <source>
        <dbReference type="Proteomes" id="UP000560470"/>
    </source>
</evidence>
<dbReference type="RefSeq" id="WP_169986332.1">
    <property type="nucleotide sequence ID" value="NZ_JACAOZ010000003.1"/>
</dbReference>
<protein>
    <submittedName>
        <fullName evidence="1">Uncharacterized protein</fullName>
    </submittedName>
</protein>
<reference evidence="1 2" key="1">
    <citation type="submission" date="2020-04" db="EMBL/GenBank/DDBJ databases">
        <title>Molecular characterization of pseudomonads from Agaricus bisporus reveal novel blotch 2 pathogens in Western Europe.</title>
        <authorList>
            <person name="Taparia T."/>
            <person name="Krijger M."/>
            <person name="Haynes E."/>
            <person name="Elpinstone J.G."/>
            <person name="Noble R."/>
            <person name="Van Der Wolf J."/>
        </authorList>
    </citation>
    <scope>NUCLEOTIDE SEQUENCE [LARGE SCALE GENOMIC DNA]</scope>
    <source>
        <strain evidence="1 2">B7002</strain>
    </source>
</reference>
<evidence type="ECO:0000313" key="1">
    <source>
        <dbReference type="EMBL" id="NVZ55066.1"/>
    </source>
</evidence>